<dbReference type="Gene3D" id="3.40.50.1980">
    <property type="entry name" value="Nitrogenase molybdenum iron protein domain"/>
    <property type="match status" value="2"/>
</dbReference>
<dbReference type="PROSITE" id="PS50983">
    <property type="entry name" value="FE_B12_PBP"/>
    <property type="match status" value="1"/>
</dbReference>
<dbReference type="Pfam" id="PF01497">
    <property type="entry name" value="Peripla_BP_2"/>
    <property type="match status" value="1"/>
</dbReference>
<keyword evidence="3" id="KW-1185">Reference proteome</keyword>
<proteinExistence type="predicted"/>
<dbReference type="AlphaFoldDB" id="A0A844HST1"/>
<evidence type="ECO:0000259" key="1">
    <source>
        <dbReference type="PROSITE" id="PS50983"/>
    </source>
</evidence>
<name>A0A844HST1_9RHOB</name>
<dbReference type="PANTHER" id="PTHR30535:SF34">
    <property type="entry name" value="MOLYBDATE-BINDING PROTEIN MOLA"/>
    <property type="match status" value="1"/>
</dbReference>
<dbReference type="PANTHER" id="PTHR30535">
    <property type="entry name" value="VITAMIN B12-BINDING PROTEIN"/>
    <property type="match status" value="1"/>
</dbReference>
<organism evidence="2 3">
    <name type="scientific">Paracoccus litorisediminis</name>
    <dbReference type="NCBI Taxonomy" id="2006130"/>
    <lineage>
        <taxon>Bacteria</taxon>
        <taxon>Pseudomonadati</taxon>
        <taxon>Pseudomonadota</taxon>
        <taxon>Alphaproteobacteria</taxon>
        <taxon>Rhodobacterales</taxon>
        <taxon>Paracoccaceae</taxon>
        <taxon>Paracoccus</taxon>
    </lineage>
</organism>
<dbReference type="OrthoDB" id="9775594at2"/>
<protein>
    <submittedName>
        <fullName evidence="2">ABC transporter substrate-binding protein</fullName>
    </submittedName>
</protein>
<dbReference type="InterPro" id="IPR002491">
    <property type="entry name" value="ABC_transptr_periplasmic_BD"/>
</dbReference>
<evidence type="ECO:0000313" key="2">
    <source>
        <dbReference type="EMBL" id="MTH60592.1"/>
    </source>
</evidence>
<dbReference type="InterPro" id="IPR050902">
    <property type="entry name" value="ABC_Transporter_SBP"/>
</dbReference>
<dbReference type="EMBL" id="WMIG01000009">
    <property type="protein sequence ID" value="MTH60592.1"/>
    <property type="molecule type" value="Genomic_DNA"/>
</dbReference>
<accession>A0A844HST1</accession>
<dbReference type="Proteomes" id="UP000449846">
    <property type="component" value="Unassembled WGS sequence"/>
</dbReference>
<comment type="caution">
    <text evidence="2">The sequence shown here is derived from an EMBL/GenBank/DDBJ whole genome shotgun (WGS) entry which is preliminary data.</text>
</comment>
<dbReference type="SUPFAM" id="SSF53807">
    <property type="entry name" value="Helical backbone' metal receptor"/>
    <property type="match status" value="1"/>
</dbReference>
<dbReference type="RefSeq" id="WP_155040537.1">
    <property type="nucleotide sequence ID" value="NZ_JBHGCD010000014.1"/>
</dbReference>
<sequence>MVTRRTVLGLGTALVAAPRFVWAGGILATDVLGNAISLPKAPERIILLDATDLLTMAALLPDPGARVVGMASAARLDLGPLTPKFVGQIPEVGQLSPDTVSVEGIIGLKPDLVVASAYMLPPEGSLLVQHLQAAGIPVAWTSGHDGALPAAEQLTRAMSFWGAVLQRQDRAAELTRFGLSRLDAVRACAQGADRPRVYMEIMSTFDDCCWSAGRAFWGDLIGMAGGDLIASSDGWSAKLSTEGLLAQQPQVYVATGAGFAPDMQPGIGPGLDPAKGREGLLRAAMRPAIAGSAVLLDGRVHGIWSGLITSPLLVPVLAECLGKWLQPGSCAALDPEKTLAALNAYLTHPLPGPLWLSLGDD</sequence>
<feature type="domain" description="Fe/B12 periplasmic-binding" evidence="1">
    <location>
        <begin position="44"/>
        <end position="329"/>
    </location>
</feature>
<gene>
    <name evidence="2" type="ORF">GL300_15360</name>
</gene>
<evidence type="ECO:0000313" key="3">
    <source>
        <dbReference type="Proteomes" id="UP000449846"/>
    </source>
</evidence>
<reference evidence="2 3" key="1">
    <citation type="submission" date="2019-11" db="EMBL/GenBank/DDBJ databases">
        <authorList>
            <person name="Dong K."/>
        </authorList>
    </citation>
    <scope>NUCLEOTIDE SEQUENCE [LARGE SCALE GENOMIC DNA]</scope>
    <source>
        <strain evidence="2 3">NBRC 112902</strain>
    </source>
</reference>